<dbReference type="InterPro" id="IPR003594">
    <property type="entry name" value="HATPase_dom"/>
</dbReference>
<dbReference type="InterPro" id="IPR036890">
    <property type="entry name" value="HATPase_C_sf"/>
</dbReference>
<comment type="cofactor">
    <cofactor evidence="2">
        <name>Mg(2+)</name>
        <dbReference type="ChEBI" id="CHEBI:18420"/>
    </cofactor>
</comment>
<feature type="chain" id="PRO_5044341607" description="DNA topoisomerase 2" evidence="12">
    <location>
        <begin position="17"/>
        <end position="678"/>
    </location>
</feature>
<dbReference type="PANTHER" id="PTHR45866:SF1">
    <property type="entry name" value="DNA GYRASE SUBUNIT B, MITOCHONDRIAL"/>
    <property type="match status" value="1"/>
</dbReference>
<dbReference type="Proteomes" id="UP001515480">
    <property type="component" value="Unassembled WGS sequence"/>
</dbReference>
<dbReference type="NCBIfam" id="NF004189">
    <property type="entry name" value="PRK05644.1"/>
    <property type="match status" value="1"/>
</dbReference>
<keyword evidence="5 11" id="KW-0547">Nucleotide-binding</keyword>
<reference evidence="14 15" key="1">
    <citation type="journal article" date="2024" name="Science">
        <title>Giant polyketide synthase enzymes in the biosynthesis of giant marine polyether toxins.</title>
        <authorList>
            <person name="Fallon T.R."/>
            <person name="Shende V.V."/>
            <person name="Wierzbicki I.H."/>
            <person name="Pendleton A.L."/>
            <person name="Watervoot N.F."/>
            <person name="Auber R.P."/>
            <person name="Gonzalez D.J."/>
            <person name="Wisecaver J.H."/>
            <person name="Moore B.S."/>
        </authorList>
    </citation>
    <scope>NUCLEOTIDE SEQUENCE [LARGE SCALE GENOMIC DNA]</scope>
    <source>
        <strain evidence="14 15">12B1</strain>
    </source>
</reference>
<evidence type="ECO:0000313" key="14">
    <source>
        <dbReference type="EMBL" id="KAL1520534.1"/>
    </source>
</evidence>
<comment type="similarity">
    <text evidence="3">Belongs to the type II topoisomerase GyrB family.</text>
</comment>
<evidence type="ECO:0000256" key="1">
    <source>
        <dbReference type="ARBA" id="ARBA00000185"/>
    </source>
</evidence>
<accession>A0AB34JG65</accession>
<dbReference type="InterPro" id="IPR013506">
    <property type="entry name" value="Topo_IIA_bsu_dom2"/>
</dbReference>
<dbReference type="InterPro" id="IPR002288">
    <property type="entry name" value="DNA_gyrase_B_C"/>
</dbReference>
<dbReference type="PROSITE" id="PS50880">
    <property type="entry name" value="TOPRIM"/>
    <property type="match status" value="1"/>
</dbReference>
<comment type="caution">
    <text evidence="14">The sequence shown here is derived from an EMBL/GenBank/DDBJ whole genome shotgun (WGS) entry which is preliminary data.</text>
</comment>
<dbReference type="Pfam" id="PF00986">
    <property type="entry name" value="DNA_gyraseB_C"/>
    <property type="match status" value="1"/>
</dbReference>
<dbReference type="InterPro" id="IPR000565">
    <property type="entry name" value="Topo_IIA_B"/>
</dbReference>
<keyword evidence="10 11" id="KW-0413">Isomerase</keyword>
<dbReference type="InterPro" id="IPR006171">
    <property type="entry name" value="TOPRIM_dom"/>
</dbReference>
<evidence type="ECO:0000256" key="10">
    <source>
        <dbReference type="ARBA" id="ARBA00023235"/>
    </source>
</evidence>
<evidence type="ECO:0000259" key="13">
    <source>
        <dbReference type="PROSITE" id="PS50880"/>
    </source>
</evidence>
<protein>
    <recommendedName>
        <fullName evidence="11">DNA topoisomerase 2</fullName>
        <ecNumber evidence="11">5.6.2.2</ecNumber>
    </recommendedName>
</protein>
<dbReference type="GO" id="GO:0003918">
    <property type="term" value="F:DNA topoisomerase type II (double strand cut, ATP-hydrolyzing) activity"/>
    <property type="evidence" value="ECO:0007669"/>
    <property type="project" value="UniProtKB-UniRule"/>
</dbReference>
<dbReference type="Pfam" id="PF01751">
    <property type="entry name" value="Toprim"/>
    <property type="match status" value="1"/>
</dbReference>
<dbReference type="GO" id="GO:0003677">
    <property type="term" value="F:DNA binding"/>
    <property type="evidence" value="ECO:0007669"/>
    <property type="project" value="UniProtKB-UniRule"/>
</dbReference>
<evidence type="ECO:0000256" key="9">
    <source>
        <dbReference type="ARBA" id="ARBA00023125"/>
    </source>
</evidence>
<comment type="subunit">
    <text evidence="11">Homodimer.</text>
</comment>
<dbReference type="SUPFAM" id="SSF54211">
    <property type="entry name" value="Ribosomal protein S5 domain 2-like"/>
    <property type="match status" value="1"/>
</dbReference>
<dbReference type="SMART" id="SM00387">
    <property type="entry name" value="HATPase_c"/>
    <property type="match status" value="1"/>
</dbReference>
<evidence type="ECO:0000256" key="2">
    <source>
        <dbReference type="ARBA" id="ARBA00001946"/>
    </source>
</evidence>
<dbReference type="InterPro" id="IPR020568">
    <property type="entry name" value="Ribosomal_Su5_D2-typ_SF"/>
</dbReference>
<dbReference type="InterPro" id="IPR018522">
    <property type="entry name" value="TopoIIA_CS"/>
</dbReference>
<dbReference type="Gene3D" id="3.40.50.670">
    <property type="match status" value="1"/>
</dbReference>
<dbReference type="CDD" id="cd16928">
    <property type="entry name" value="HATPase_GyrB-like"/>
    <property type="match status" value="1"/>
</dbReference>
<dbReference type="Gene3D" id="3.30.230.10">
    <property type="match status" value="1"/>
</dbReference>
<feature type="signal peptide" evidence="12">
    <location>
        <begin position="1"/>
        <end position="16"/>
    </location>
</feature>
<keyword evidence="12" id="KW-0732">Signal</keyword>
<dbReference type="EC" id="5.6.2.2" evidence="11"/>
<proteinExistence type="inferred from homology"/>
<comment type="function">
    <text evidence="11">Control of topological states of DNA by transient breakage and subsequent rejoining of DNA strands. Topoisomerase II makes double-strand breaks.</text>
</comment>
<evidence type="ECO:0000256" key="3">
    <source>
        <dbReference type="ARBA" id="ARBA00010708"/>
    </source>
</evidence>
<keyword evidence="7" id="KW-0460">Magnesium</keyword>
<dbReference type="SUPFAM" id="SSF56719">
    <property type="entry name" value="Type II DNA topoisomerase"/>
    <property type="match status" value="1"/>
</dbReference>
<keyword evidence="4" id="KW-0479">Metal-binding</keyword>
<dbReference type="InterPro" id="IPR013760">
    <property type="entry name" value="Topo_IIA-like_dom_sf"/>
</dbReference>
<dbReference type="SMART" id="SM00433">
    <property type="entry name" value="TOP2c"/>
    <property type="match status" value="1"/>
</dbReference>
<dbReference type="Pfam" id="PF00204">
    <property type="entry name" value="DNA_gyraseB"/>
    <property type="match status" value="1"/>
</dbReference>
<dbReference type="AlphaFoldDB" id="A0AB34JG65"/>
<dbReference type="GO" id="GO:0046872">
    <property type="term" value="F:metal ion binding"/>
    <property type="evidence" value="ECO:0007669"/>
    <property type="project" value="UniProtKB-KW"/>
</dbReference>
<evidence type="ECO:0000256" key="11">
    <source>
        <dbReference type="RuleBase" id="RU362094"/>
    </source>
</evidence>
<feature type="domain" description="Toprim" evidence="13">
    <location>
        <begin position="461"/>
        <end position="576"/>
    </location>
</feature>
<evidence type="ECO:0000313" key="15">
    <source>
        <dbReference type="Proteomes" id="UP001515480"/>
    </source>
</evidence>
<dbReference type="Gene3D" id="3.30.565.10">
    <property type="entry name" value="Histidine kinase-like ATPase, C-terminal domain"/>
    <property type="match status" value="1"/>
</dbReference>
<dbReference type="FunFam" id="3.30.565.10:FF:000002">
    <property type="entry name" value="DNA gyrase subunit B"/>
    <property type="match status" value="1"/>
</dbReference>
<dbReference type="FunFam" id="3.40.50.670:FF:000002">
    <property type="entry name" value="DNA gyrase subunit B"/>
    <property type="match status" value="1"/>
</dbReference>
<keyword evidence="8 11" id="KW-0799">Topoisomerase</keyword>
<organism evidence="14 15">
    <name type="scientific">Prymnesium parvum</name>
    <name type="common">Toxic golden alga</name>
    <dbReference type="NCBI Taxonomy" id="97485"/>
    <lineage>
        <taxon>Eukaryota</taxon>
        <taxon>Haptista</taxon>
        <taxon>Haptophyta</taxon>
        <taxon>Prymnesiophyceae</taxon>
        <taxon>Prymnesiales</taxon>
        <taxon>Prymnesiaceae</taxon>
        <taxon>Prymnesium</taxon>
    </lineage>
</organism>
<dbReference type="PRINTS" id="PR00418">
    <property type="entry name" value="TPI2FAMILY"/>
</dbReference>
<evidence type="ECO:0000256" key="5">
    <source>
        <dbReference type="ARBA" id="ARBA00022741"/>
    </source>
</evidence>
<comment type="catalytic activity">
    <reaction evidence="1 11">
        <text>ATP-dependent breakage, passage and rejoining of double-stranded DNA.</text>
        <dbReference type="EC" id="5.6.2.2"/>
    </reaction>
</comment>
<dbReference type="Pfam" id="PF02518">
    <property type="entry name" value="HATPase_c"/>
    <property type="match status" value="1"/>
</dbReference>
<evidence type="ECO:0000256" key="6">
    <source>
        <dbReference type="ARBA" id="ARBA00022840"/>
    </source>
</evidence>
<dbReference type="InterPro" id="IPR013759">
    <property type="entry name" value="Topo_IIA_B_C"/>
</dbReference>
<dbReference type="PRINTS" id="PR01159">
    <property type="entry name" value="DNAGYRASEB"/>
</dbReference>
<sequence length="678" mass="74128">MSGFFLALHACALVLRAPHLPQHRFTPRHAPLHGAETDGYNAEQITVLEGLEPVRKRPGMYIGSTGPRGLHHLVYEVVDNSVDEALAGHATAISVTIHECGGVTVVDNGRGIPCDTHTKTGKSALETVLTVLHAGGKFGDSGYKVSSGLHGVGVSVVNALSEELRVEVLREGQRHTMEFRQGVVVKPLETTAMAGEAGSGTRIYFRPDRAIFKSEEGLRFDPKMLSTRFDEQAYLNAGLNISLIDETQQPPKTVHFCHAGGIKEYIRNICVGKTALFTDPDTLAASRSSHGVHVDVALRWNSDMYTDSIIAFANGVHTPNGGSHVDGLKFAISKVLNAQARATGKVKEKAASLSGDFLREGLCAIISVKMQEAEFEGQTKTRLGNPEVRPIVSDIVCELLLDELQRRPKVLTLILDKAMAAAKAALAAKAARDLVRRKTVLGTSVLPGKLADCACTNAAESEVFIVEGDSAGGSAKQGRRREFQAVLPLRGKILNVEKADDAQMYGNTEIQALITCLGLGIKGDEFSPSQLRYHRVILMTDADVDGAHIRTLLLTFLFRYQRRLVEDGFVYIAYPPLYKVKQRQKVSYCYTDAELNQLVASSSSKVTMQRFKGLGEMMPDELWKTTMDPETRKLKQVTVEDAAEADRIFSVLMGSNIAPRKHFITEHAETLDWAKLDV</sequence>
<dbReference type="CDD" id="cd00822">
    <property type="entry name" value="TopoII_Trans_DNA_gyrase"/>
    <property type="match status" value="1"/>
</dbReference>
<evidence type="ECO:0000256" key="7">
    <source>
        <dbReference type="ARBA" id="ARBA00022842"/>
    </source>
</evidence>
<comment type="similarity">
    <text evidence="11">Belongs to the type II topoisomerase family.</text>
</comment>
<dbReference type="PANTHER" id="PTHR45866">
    <property type="entry name" value="DNA GYRASE/TOPOISOMERASE SUBUNIT B"/>
    <property type="match status" value="1"/>
</dbReference>
<evidence type="ECO:0000256" key="8">
    <source>
        <dbReference type="ARBA" id="ARBA00023029"/>
    </source>
</evidence>
<name>A0AB34JG65_PRYPA</name>
<keyword evidence="15" id="KW-1185">Reference proteome</keyword>
<dbReference type="CDD" id="cd03366">
    <property type="entry name" value="TOPRIM_TopoIIA_GyrB"/>
    <property type="match status" value="1"/>
</dbReference>
<dbReference type="InterPro" id="IPR001241">
    <property type="entry name" value="Topo_IIA"/>
</dbReference>
<evidence type="ECO:0000256" key="4">
    <source>
        <dbReference type="ARBA" id="ARBA00022723"/>
    </source>
</evidence>
<dbReference type="PROSITE" id="PS00177">
    <property type="entry name" value="TOPOISOMERASE_II"/>
    <property type="match status" value="1"/>
</dbReference>
<dbReference type="GO" id="GO:0005524">
    <property type="term" value="F:ATP binding"/>
    <property type="evidence" value="ECO:0007669"/>
    <property type="project" value="UniProtKB-UniRule"/>
</dbReference>
<evidence type="ECO:0000256" key="12">
    <source>
        <dbReference type="SAM" id="SignalP"/>
    </source>
</evidence>
<dbReference type="InterPro" id="IPR014721">
    <property type="entry name" value="Ribsml_uS5_D2-typ_fold_subgr"/>
</dbReference>
<dbReference type="SUPFAM" id="SSF55874">
    <property type="entry name" value="ATPase domain of HSP90 chaperone/DNA topoisomerase II/histidine kinase"/>
    <property type="match status" value="1"/>
</dbReference>
<keyword evidence="6 11" id="KW-0067">ATP-binding</keyword>
<dbReference type="InterPro" id="IPR034160">
    <property type="entry name" value="TOPRIM_GyrB"/>
</dbReference>
<dbReference type="GO" id="GO:0006265">
    <property type="term" value="P:DNA topological change"/>
    <property type="evidence" value="ECO:0007669"/>
    <property type="project" value="UniProtKB-UniRule"/>
</dbReference>
<keyword evidence="9 11" id="KW-0238">DNA-binding</keyword>
<dbReference type="EMBL" id="JBGBPQ010000008">
    <property type="protein sequence ID" value="KAL1520534.1"/>
    <property type="molecule type" value="Genomic_DNA"/>
</dbReference>
<gene>
    <name evidence="14" type="ORF">AB1Y20_022110</name>
</gene>